<dbReference type="InterPro" id="IPR013656">
    <property type="entry name" value="PAS_4"/>
</dbReference>
<dbReference type="InterPro" id="IPR000700">
    <property type="entry name" value="PAS-assoc_C"/>
</dbReference>
<accession>A0ABW0FNL6</accession>
<dbReference type="SMART" id="SM00421">
    <property type="entry name" value="HTH_LUXR"/>
    <property type="match status" value="1"/>
</dbReference>
<dbReference type="RefSeq" id="WP_374038991.1">
    <property type="nucleotide sequence ID" value="NZ_CP169082.1"/>
</dbReference>
<keyword evidence="2" id="KW-0238">DNA-binding</keyword>
<evidence type="ECO:0000259" key="6">
    <source>
        <dbReference type="PROSITE" id="PS50113"/>
    </source>
</evidence>
<organism evidence="7 8">
    <name type="scientific">Brevundimonas staleyi</name>
    <dbReference type="NCBI Taxonomy" id="74326"/>
    <lineage>
        <taxon>Bacteria</taxon>
        <taxon>Pseudomonadati</taxon>
        <taxon>Pseudomonadota</taxon>
        <taxon>Alphaproteobacteria</taxon>
        <taxon>Caulobacterales</taxon>
        <taxon>Caulobacteraceae</taxon>
        <taxon>Brevundimonas</taxon>
    </lineage>
</organism>
<dbReference type="InterPro" id="IPR036388">
    <property type="entry name" value="WH-like_DNA-bd_sf"/>
</dbReference>
<proteinExistence type="predicted"/>
<dbReference type="InterPro" id="IPR011006">
    <property type="entry name" value="CheY-like_superfamily"/>
</dbReference>
<evidence type="ECO:0000256" key="2">
    <source>
        <dbReference type="ARBA" id="ARBA00023125"/>
    </source>
</evidence>
<dbReference type="InterPro" id="IPR016032">
    <property type="entry name" value="Sig_transdc_resp-reg_C-effctor"/>
</dbReference>
<feature type="domain" description="HTH luxR-type" evidence="4">
    <location>
        <begin position="554"/>
        <end position="619"/>
    </location>
</feature>
<evidence type="ECO:0000313" key="8">
    <source>
        <dbReference type="Proteomes" id="UP001596152"/>
    </source>
</evidence>
<dbReference type="SUPFAM" id="SSF46894">
    <property type="entry name" value="C-terminal effector domain of the bipartite response regulators"/>
    <property type="match status" value="1"/>
</dbReference>
<dbReference type="SMART" id="SM00086">
    <property type="entry name" value="PAC"/>
    <property type="match status" value="1"/>
</dbReference>
<keyword evidence="3" id="KW-0804">Transcription</keyword>
<gene>
    <name evidence="7" type="ORF">ACFPIE_02840</name>
</gene>
<dbReference type="SUPFAM" id="SSF52172">
    <property type="entry name" value="CheY-like"/>
    <property type="match status" value="1"/>
</dbReference>
<dbReference type="Pfam" id="PF08448">
    <property type="entry name" value="PAS_4"/>
    <property type="match status" value="1"/>
</dbReference>
<evidence type="ECO:0000259" key="5">
    <source>
        <dbReference type="PROSITE" id="PS50112"/>
    </source>
</evidence>
<keyword evidence="8" id="KW-1185">Reference proteome</keyword>
<evidence type="ECO:0000256" key="1">
    <source>
        <dbReference type="ARBA" id="ARBA00023015"/>
    </source>
</evidence>
<dbReference type="NCBIfam" id="TIGR00229">
    <property type="entry name" value="sensory_box"/>
    <property type="match status" value="1"/>
</dbReference>
<dbReference type="PANTHER" id="PTHR44688">
    <property type="entry name" value="DNA-BINDING TRANSCRIPTIONAL ACTIVATOR DEVR_DOSR"/>
    <property type="match status" value="1"/>
</dbReference>
<evidence type="ECO:0000313" key="7">
    <source>
        <dbReference type="EMBL" id="MFC5342834.1"/>
    </source>
</evidence>
<dbReference type="InterPro" id="IPR000014">
    <property type="entry name" value="PAS"/>
</dbReference>
<dbReference type="InterPro" id="IPR001610">
    <property type="entry name" value="PAC"/>
</dbReference>
<dbReference type="InterPro" id="IPR013655">
    <property type="entry name" value="PAS_fold_3"/>
</dbReference>
<reference evidence="8" key="1">
    <citation type="journal article" date="2019" name="Int. J. Syst. Evol. Microbiol.">
        <title>The Global Catalogue of Microorganisms (GCM) 10K type strain sequencing project: providing services to taxonomists for standard genome sequencing and annotation.</title>
        <authorList>
            <consortium name="The Broad Institute Genomics Platform"/>
            <consortium name="The Broad Institute Genome Sequencing Center for Infectious Disease"/>
            <person name="Wu L."/>
            <person name="Ma J."/>
        </authorList>
    </citation>
    <scope>NUCLEOTIDE SEQUENCE [LARGE SCALE GENOMIC DNA]</scope>
    <source>
        <strain evidence="8">JCM 12125</strain>
    </source>
</reference>
<dbReference type="CDD" id="cd00130">
    <property type="entry name" value="PAS"/>
    <property type="match status" value="1"/>
</dbReference>
<feature type="domain" description="PAS" evidence="5">
    <location>
        <begin position="179"/>
        <end position="218"/>
    </location>
</feature>
<protein>
    <submittedName>
        <fullName evidence="7">PAS domain-containing protein</fullName>
    </submittedName>
</protein>
<comment type="caution">
    <text evidence="7">The sequence shown here is derived from an EMBL/GenBank/DDBJ whole genome shotgun (WGS) entry which is preliminary data.</text>
</comment>
<keyword evidence="1" id="KW-0805">Transcription regulation</keyword>
<sequence>MGRLHPFADDSRSTQPCAAQARIHAAGRSAEIIRNLPWEATPLGALDSWDSEFVSHLSLVLEAHFPMFLTWGPGHHLFYNDAFESVLVGKGDCIGRPISAVFPEAWPQVRAYCEAALGGRSTYLEDLPIALVRNFTLSTTWWAVSYSPARGADGAVGGVLGVLYETTRRVASEETLRSREAALLAVTDTVPGLLWRADTKGRFMWANPALETYLGLEKPSDAFWNEFVHPEDMAASREVHDTCMLSGRPFECQQRLKKADGAWRWFIVRAQQIPDNEGNVTGWVGSASDIHDWRSGADKADETEGLVRRYHESEATLMWVGTVVSREIESLNPDTCATWALPDDGSPIVWETWLDFAHPDDRALLSTMFDRAAAGEVAQTRFRSPGPNGTVRRFHATAFAMPTGADGMRRVGGLIVEVASSDDPRIYLVDDRPAAQDSMAMALVRRGFRVRSFDDEAAFRKISADLAPGCVVLAVGDDIEPALKTASVLKADGRLPWIVTGALQDRLRDVVQFMKLGAADILNSPGPDDVAAAGHAALAIAFGKSTDTQAPANARQKIFELSPRERQVFDGLVKGGTNKTIGRDLNLSPRTVETHRAHVMDRLGVSTLAELVKLASEGGVTSKG</sequence>
<evidence type="ECO:0000256" key="3">
    <source>
        <dbReference type="ARBA" id="ARBA00023163"/>
    </source>
</evidence>
<dbReference type="Proteomes" id="UP001596152">
    <property type="component" value="Unassembled WGS sequence"/>
</dbReference>
<dbReference type="PANTHER" id="PTHR44688:SF16">
    <property type="entry name" value="DNA-BINDING TRANSCRIPTIONAL ACTIVATOR DEVR_DOSR"/>
    <property type="match status" value="1"/>
</dbReference>
<dbReference type="PRINTS" id="PR00038">
    <property type="entry name" value="HTHLUXR"/>
</dbReference>
<dbReference type="EMBL" id="JBHSLF010000005">
    <property type="protein sequence ID" value="MFC5342834.1"/>
    <property type="molecule type" value="Genomic_DNA"/>
</dbReference>
<dbReference type="Gene3D" id="3.40.50.2300">
    <property type="match status" value="1"/>
</dbReference>
<name>A0ABW0FNL6_9CAUL</name>
<dbReference type="Pfam" id="PF08447">
    <property type="entry name" value="PAS_3"/>
    <property type="match status" value="1"/>
</dbReference>
<dbReference type="SMART" id="SM00091">
    <property type="entry name" value="PAS"/>
    <property type="match status" value="2"/>
</dbReference>
<dbReference type="InterPro" id="IPR000792">
    <property type="entry name" value="Tscrpt_reg_LuxR_C"/>
</dbReference>
<dbReference type="SUPFAM" id="SSF55785">
    <property type="entry name" value="PYP-like sensor domain (PAS domain)"/>
    <property type="match status" value="2"/>
</dbReference>
<dbReference type="PROSITE" id="PS00622">
    <property type="entry name" value="HTH_LUXR_1"/>
    <property type="match status" value="1"/>
</dbReference>
<dbReference type="CDD" id="cd06170">
    <property type="entry name" value="LuxR_C_like"/>
    <property type="match status" value="1"/>
</dbReference>
<dbReference type="Gene3D" id="1.10.10.10">
    <property type="entry name" value="Winged helix-like DNA-binding domain superfamily/Winged helix DNA-binding domain"/>
    <property type="match status" value="1"/>
</dbReference>
<dbReference type="PROSITE" id="PS50113">
    <property type="entry name" value="PAC"/>
    <property type="match status" value="1"/>
</dbReference>
<feature type="domain" description="PAC" evidence="6">
    <location>
        <begin position="250"/>
        <end position="302"/>
    </location>
</feature>
<dbReference type="Gene3D" id="3.30.450.20">
    <property type="entry name" value="PAS domain"/>
    <property type="match status" value="3"/>
</dbReference>
<dbReference type="PROSITE" id="PS50112">
    <property type="entry name" value="PAS"/>
    <property type="match status" value="1"/>
</dbReference>
<dbReference type="PROSITE" id="PS50043">
    <property type="entry name" value="HTH_LUXR_2"/>
    <property type="match status" value="1"/>
</dbReference>
<dbReference type="Pfam" id="PF00196">
    <property type="entry name" value="GerE"/>
    <property type="match status" value="1"/>
</dbReference>
<dbReference type="InterPro" id="IPR035965">
    <property type="entry name" value="PAS-like_dom_sf"/>
</dbReference>
<evidence type="ECO:0000259" key="4">
    <source>
        <dbReference type="PROSITE" id="PS50043"/>
    </source>
</evidence>